<protein>
    <submittedName>
        <fullName evidence="1">Uncharacterized protein</fullName>
    </submittedName>
</protein>
<gene>
    <name evidence="1" type="ORF">FPOA_10338</name>
</gene>
<keyword evidence="2" id="KW-1185">Reference proteome</keyword>
<proteinExistence type="predicted"/>
<dbReference type="EMBL" id="LYXU01000004">
    <property type="protein sequence ID" value="OBS18611.1"/>
    <property type="molecule type" value="Genomic_DNA"/>
</dbReference>
<evidence type="ECO:0000313" key="1">
    <source>
        <dbReference type="EMBL" id="OBS18611.1"/>
    </source>
</evidence>
<sequence length="116" mass="13398">MIFNRFALNVTHLLRVVRLHSRRGLVCLCWRRYNTHFESLCRHSTCVLHSPFELLVISANSLRFISTIFKPVAAASIRRDKSPRSRQHIIAIQPLELNDQASLAVPERISACPMNY</sequence>
<name>A0A1B8ADR3_FUSPO</name>
<reference evidence="1 2" key="1">
    <citation type="submission" date="2016-06" db="EMBL/GenBank/DDBJ databases">
        <title>Living apart together: crosstalk between the core and supernumerary genomes in a fungal plant pathogen.</title>
        <authorList>
            <person name="Vanheule A."/>
            <person name="Audenaert K."/>
            <person name="Warris S."/>
            <person name="Van De Geest H."/>
            <person name="Schijlen E."/>
            <person name="Hofte M."/>
            <person name="De Saeger S."/>
            <person name="Haesaert G."/>
            <person name="Waalwijk C."/>
            <person name="Van Der Lee T."/>
        </authorList>
    </citation>
    <scope>NUCLEOTIDE SEQUENCE [LARGE SCALE GENOMIC DNA]</scope>
    <source>
        <strain evidence="1 2">2516</strain>
    </source>
</reference>
<dbReference type="AlphaFoldDB" id="A0A1B8ADR3"/>
<accession>A0A1B8ADR3</accession>
<dbReference type="Proteomes" id="UP000091967">
    <property type="component" value="Unassembled WGS sequence"/>
</dbReference>
<comment type="caution">
    <text evidence="1">The sequence shown here is derived from an EMBL/GenBank/DDBJ whole genome shotgun (WGS) entry which is preliminary data.</text>
</comment>
<evidence type="ECO:0000313" key="2">
    <source>
        <dbReference type="Proteomes" id="UP000091967"/>
    </source>
</evidence>
<organism evidence="1 2">
    <name type="scientific">Fusarium poae</name>
    <dbReference type="NCBI Taxonomy" id="36050"/>
    <lineage>
        <taxon>Eukaryota</taxon>
        <taxon>Fungi</taxon>
        <taxon>Dikarya</taxon>
        <taxon>Ascomycota</taxon>
        <taxon>Pezizomycotina</taxon>
        <taxon>Sordariomycetes</taxon>
        <taxon>Hypocreomycetidae</taxon>
        <taxon>Hypocreales</taxon>
        <taxon>Nectriaceae</taxon>
        <taxon>Fusarium</taxon>
    </lineage>
</organism>